<dbReference type="EMBL" id="CAJQZC010000004">
    <property type="protein sequence ID" value="CAG4898642.1"/>
    <property type="molecule type" value="Genomic_DNA"/>
</dbReference>
<evidence type="ECO:0000256" key="1">
    <source>
        <dbReference type="SAM" id="SignalP"/>
    </source>
</evidence>
<comment type="caution">
    <text evidence="2">The sequence shown here is derived from an EMBL/GenBank/DDBJ whole genome shotgun (WGS) entry which is preliminary data.</text>
</comment>
<dbReference type="RefSeq" id="WP_228877153.1">
    <property type="nucleotide sequence ID" value="NZ_CAJQYX010000006.1"/>
</dbReference>
<gene>
    <name evidence="2" type="ORF">LMG31841_02650</name>
</gene>
<keyword evidence="3" id="KW-1185">Reference proteome</keyword>
<organism evidence="2 3">
    <name type="scientific">Paraburkholderia saeva</name>
    <dbReference type="NCBI Taxonomy" id="2777537"/>
    <lineage>
        <taxon>Bacteria</taxon>
        <taxon>Pseudomonadati</taxon>
        <taxon>Pseudomonadota</taxon>
        <taxon>Betaproteobacteria</taxon>
        <taxon>Burkholderiales</taxon>
        <taxon>Burkholderiaceae</taxon>
        <taxon>Paraburkholderia</taxon>
    </lineage>
</organism>
<dbReference type="Pfam" id="PF11453">
    <property type="entry name" value="DUF2950"/>
    <property type="match status" value="1"/>
</dbReference>
<accession>A0A9N8RXH7</accession>
<reference evidence="2" key="1">
    <citation type="submission" date="2021-04" db="EMBL/GenBank/DDBJ databases">
        <authorList>
            <person name="Vanwijnsberghe S."/>
        </authorList>
    </citation>
    <scope>NUCLEOTIDE SEQUENCE</scope>
    <source>
        <strain evidence="2">LMG 31841</strain>
    </source>
</reference>
<dbReference type="Proteomes" id="UP000789704">
    <property type="component" value="Unassembled WGS sequence"/>
</dbReference>
<feature type="chain" id="PRO_5040133317" description="DUF2950 domain-containing protein" evidence="1">
    <location>
        <begin position="43"/>
        <end position="313"/>
    </location>
</feature>
<proteinExistence type="predicted"/>
<sequence>MIRLPARGTWRAHAIASALAFGTTSTMLMAPLLLLGTTSAHAQAVYPTPDAAANAFVDALARNDHAGLQHVLGNDYPHFIPTESIGQDDIVEFLGAWAKEHQIVTDAAPHNGRATAHLAVGTDGWTLPIPLEQTSKGWRFNPPAARDEILTRRIGRNERSAMLTSLAYIDAQNDYHNVTQHFAQKFVSSPGKRDGLYWDSAPGEPESPLGPLAATMSHGINPDEAYHGYHYRILTAQGSHAKGGAQNYVEGGELNKGFGLIAWPAQYGKTGVMSFIVNQDGQLYEKNLGPQTPRAVMAVKSFDPDSSWQATQP</sequence>
<name>A0A9N8RXH7_9BURK</name>
<evidence type="ECO:0008006" key="4">
    <source>
        <dbReference type="Google" id="ProtNLM"/>
    </source>
</evidence>
<dbReference type="InterPro" id="IPR021556">
    <property type="entry name" value="DUF2950"/>
</dbReference>
<evidence type="ECO:0000313" key="2">
    <source>
        <dbReference type="EMBL" id="CAG4898642.1"/>
    </source>
</evidence>
<evidence type="ECO:0000313" key="3">
    <source>
        <dbReference type="Proteomes" id="UP000789704"/>
    </source>
</evidence>
<feature type="signal peptide" evidence="1">
    <location>
        <begin position="1"/>
        <end position="42"/>
    </location>
</feature>
<dbReference type="AlphaFoldDB" id="A0A9N8RXH7"/>
<keyword evidence="1" id="KW-0732">Signal</keyword>
<protein>
    <recommendedName>
        <fullName evidence="4">DUF2950 domain-containing protein</fullName>
    </recommendedName>
</protein>